<dbReference type="EMBL" id="CP118101">
    <property type="protein sequence ID" value="WDH82584.1"/>
    <property type="molecule type" value="Genomic_DNA"/>
</dbReference>
<evidence type="ECO:0000259" key="2">
    <source>
        <dbReference type="PROSITE" id="PS50887"/>
    </source>
</evidence>
<gene>
    <name evidence="3" type="ORF">PUW23_24580</name>
</gene>
<dbReference type="InterPro" id="IPR000160">
    <property type="entry name" value="GGDEF_dom"/>
</dbReference>
<dbReference type="CDD" id="cd01949">
    <property type="entry name" value="GGDEF"/>
    <property type="match status" value="1"/>
</dbReference>
<dbReference type="InterPro" id="IPR043128">
    <property type="entry name" value="Rev_trsase/Diguanyl_cyclase"/>
</dbReference>
<dbReference type="GO" id="GO:0016301">
    <property type="term" value="F:kinase activity"/>
    <property type="evidence" value="ECO:0007669"/>
    <property type="project" value="UniProtKB-KW"/>
</dbReference>
<protein>
    <submittedName>
        <fullName evidence="3">Histidine kinase N-terminal 7TM domain-containing protein</fullName>
    </submittedName>
</protein>
<dbReference type="Gene3D" id="3.30.450.20">
    <property type="entry name" value="PAS domain"/>
    <property type="match status" value="1"/>
</dbReference>
<dbReference type="Proteomes" id="UP001220962">
    <property type="component" value="Chromosome"/>
</dbReference>
<feature type="transmembrane region" description="Helical" evidence="1">
    <location>
        <begin position="67"/>
        <end position="86"/>
    </location>
</feature>
<keyword evidence="1" id="KW-1133">Transmembrane helix</keyword>
<keyword evidence="1" id="KW-0812">Transmembrane</keyword>
<dbReference type="InterPro" id="IPR050469">
    <property type="entry name" value="Diguanylate_Cyclase"/>
</dbReference>
<dbReference type="Pfam" id="PF16927">
    <property type="entry name" value="HisKA_7TM"/>
    <property type="match status" value="1"/>
</dbReference>
<dbReference type="FunFam" id="3.30.70.270:FF:000001">
    <property type="entry name" value="Diguanylate cyclase domain protein"/>
    <property type="match status" value="1"/>
</dbReference>
<dbReference type="InterPro" id="IPR035965">
    <property type="entry name" value="PAS-like_dom_sf"/>
</dbReference>
<dbReference type="PROSITE" id="PS50887">
    <property type="entry name" value="GGDEF"/>
    <property type="match status" value="1"/>
</dbReference>
<dbReference type="NCBIfam" id="TIGR00254">
    <property type="entry name" value="GGDEF"/>
    <property type="match status" value="1"/>
</dbReference>
<evidence type="ECO:0000313" key="3">
    <source>
        <dbReference type="EMBL" id="WDH82584.1"/>
    </source>
</evidence>
<sequence length="520" mass="58230">MAEELRLPVFMIMAGGSISVILCVYGLLRLKSAPGGMYYVWMTLMASFFSFAYAAELTSSTLMQIKFWITVEYIPLPLIPAFMLLMCTQYVGVAMKKWVYYILFAIPVTTTLIQSTNELHHLYYTSVTLRGNAPFPIVELTYGPWFAVHSVYLYGCIIASAAILLVQWGKAAPAFRRQLLTMAVGNLVPIIGAFLYLAGMSPYGIDLGPVFISLSFIFHSIALFRFQMFSAVPLAREMVFEHMREGVVVLDDKDIIVDYNQTVLTVFPRMTKGVIGRSASAALQDYPELAELVRRGLEFDYMLKINGVNQHFHVRFTPMMKQGMPIGRIITFANISERILMQEQLKELADTDGLTQLLNKTALLRESDRVIREYTEHGGRLSVIMFDIDLFKEVNDTYGHEAGDIVLTHVADAIHSTLSGAGFAGRYGGDEFILWLPDTSLTEACELAESIRKNIAGRQMIVEDQEVRVTSSFGVAHAGIVPGEGQHSAQSLMREADKALYTAKKSGRNSVYPLRKWIHV</sequence>
<dbReference type="SMART" id="SM00267">
    <property type="entry name" value="GGDEF"/>
    <property type="match status" value="1"/>
</dbReference>
<feature type="transmembrane region" description="Helical" evidence="1">
    <location>
        <begin position="6"/>
        <end position="28"/>
    </location>
</feature>
<organism evidence="3 4">
    <name type="scientific">Paenibacillus urinalis</name>
    <dbReference type="NCBI Taxonomy" id="521520"/>
    <lineage>
        <taxon>Bacteria</taxon>
        <taxon>Bacillati</taxon>
        <taxon>Bacillota</taxon>
        <taxon>Bacilli</taxon>
        <taxon>Bacillales</taxon>
        <taxon>Paenibacillaceae</taxon>
        <taxon>Paenibacillus</taxon>
    </lineage>
</organism>
<feature type="transmembrane region" description="Helical" evidence="1">
    <location>
        <begin position="35"/>
        <end position="55"/>
    </location>
</feature>
<keyword evidence="1" id="KW-0472">Membrane</keyword>
<feature type="transmembrane region" description="Helical" evidence="1">
    <location>
        <begin position="98"/>
        <end position="116"/>
    </location>
</feature>
<keyword evidence="3" id="KW-0418">Kinase</keyword>
<keyword evidence="3" id="KW-0808">Transferase</keyword>
<dbReference type="PANTHER" id="PTHR45138:SF9">
    <property type="entry name" value="DIGUANYLATE CYCLASE DGCM-RELATED"/>
    <property type="match status" value="1"/>
</dbReference>
<evidence type="ECO:0000256" key="1">
    <source>
        <dbReference type="SAM" id="Phobius"/>
    </source>
</evidence>
<dbReference type="RefSeq" id="WP_177178732.1">
    <property type="nucleotide sequence ID" value="NZ_CP118101.1"/>
</dbReference>
<dbReference type="InterPro" id="IPR031621">
    <property type="entry name" value="HisKA_7TM"/>
</dbReference>
<proteinExistence type="predicted"/>
<dbReference type="Pfam" id="PF00990">
    <property type="entry name" value="GGDEF"/>
    <property type="match status" value="1"/>
</dbReference>
<dbReference type="PANTHER" id="PTHR45138">
    <property type="entry name" value="REGULATORY COMPONENTS OF SENSORY TRANSDUCTION SYSTEM"/>
    <property type="match status" value="1"/>
</dbReference>
<feature type="transmembrane region" description="Helical" evidence="1">
    <location>
        <begin position="179"/>
        <end position="198"/>
    </location>
</feature>
<accession>A0AAX3N0A0</accession>
<dbReference type="SUPFAM" id="SSF55785">
    <property type="entry name" value="PYP-like sensor domain (PAS domain)"/>
    <property type="match status" value="1"/>
</dbReference>
<feature type="domain" description="GGDEF" evidence="2">
    <location>
        <begin position="379"/>
        <end position="516"/>
    </location>
</feature>
<dbReference type="SUPFAM" id="SSF55073">
    <property type="entry name" value="Nucleotide cyclase"/>
    <property type="match status" value="1"/>
</dbReference>
<evidence type="ECO:0000313" key="4">
    <source>
        <dbReference type="Proteomes" id="UP001220962"/>
    </source>
</evidence>
<dbReference type="AlphaFoldDB" id="A0AAX3N0A0"/>
<reference evidence="3" key="1">
    <citation type="submission" date="2023-02" db="EMBL/GenBank/DDBJ databases">
        <title>Pathogen: clinical or host-associated sample.</title>
        <authorList>
            <person name="Hergert J."/>
            <person name="Casey R."/>
            <person name="Wagner J."/>
            <person name="Young E.L."/>
            <person name="Oakeson K.F."/>
        </authorList>
    </citation>
    <scope>NUCLEOTIDE SEQUENCE</scope>
    <source>
        <strain evidence="3">2022CK-00830</strain>
    </source>
</reference>
<dbReference type="GO" id="GO:0052621">
    <property type="term" value="F:diguanylate cyclase activity"/>
    <property type="evidence" value="ECO:0007669"/>
    <property type="project" value="TreeGrafter"/>
</dbReference>
<dbReference type="Gene3D" id="3.30.70.270">
    <property type="match status" value="1"/>
</dbReference>
<dbReference type="InterPro" id="IPR029787">
    <property type="entry name" value="Nucleotide_cyclase"/>
</dbReference>
<feature type="transmembrane region" description="Helical" evidence="1">
    <location>
        <begin position="145"/>
        <end position="167"/>
    </location>
</feature>
<name>A0AAX3N0A0_9BACL</name>